<comment type="subcellular location">
    <subcellularLocation>
        <location evidence="10">Cytoplasm</location>
    </subcellularLocation>
</comment>
<sequence length="408" mass="46112">MNELSRQLELILRGSVEVIQRTELEAKVARSLKERRPLRVKAGFDPTAPDLHLGHTVLIHKLKHFQDLGHQVLFLIGDFTGLIGDPTGVSETRKALTKEQVLENAGTYQRQIFKILDPAKTSIVFNSEWMGRMTAEGLIQLAAHYRVARMLERDDFHKRYQEQKPISVHEFLYPLVQGYDSVALKADVELGGTDQKFNLLVGRELQRDYGQEPQIVLTMPLLEGTDGVKKMSKSLGNYIALEDTPADMFGKLMSISDPLMWRYYELLTTEDLAQIRARHPMEAKLALGEQIVARYHGAEAGRQARESFQLKFREREFPDEPDVRLTLTLADVKDPAAPAISFTDLIAKTGLVSSKGEARRLLAQSGVELDERKLTDINGMLALQSGRQYRLRVGKRKFALIEFTSSPA</sequence>
<organism evidence="12 13">
    <name type="scientific">Nitrospira tepida</name>
    <dbReference type="NCBI Taxonomy" id="2973512"/>
    <lineage>
        <taxon>Bacteria</taxon>
        <taxon>Pseudomonadati</taxon>
        <taxon>Nitrospirota</taxon>
        <taxon>Nitrospiria</taxon>
        <taxon>Nitrospirales</taxon>
        <taxon>Nitrospiraceae</taxon>
        <taxon>Nitrospira</taxon>
    </lineage>
</organism>
<dbReference type="InterPro" id="IPR024108">
    <property type="entry name" value="Tyr-tRNA-ligase_bac_2"/>
</dbReference>
<dbReference type="KEGG" id="nti:DNFV4_02721"/>
<dbReference type="GO" id="GO:0004831">
    <property type="term" value="F:tyrosine-tRNA ligase activity"/>
    <property type="evidence" value="ECO:0007669"/>
    <property type="project" value="UniProtKB-UniRule"/>
</dbReference>
<dbReference type="HAMAP" id="MF_02007">
    <property type="entry name" value="Tyr_tRNA_synth_type2"/>
    <property type="match status" value="1"/>
</dbReference>
<feature type="short sequence motif" description="'KMSKS' region" evidence="10">
    <location>
        <begin position="230"/>
        <end position="234"/>
    </location>
</feature>
<evidence type="ECO:0000256" key="4">
    <source>
        <dbReference type="ARBA" id="ARBA00022741"/>
    </source>
</evidence>
<feature type="binding site" evidence="10">
    <location>
        <position position="233"/>
    </location>
    <ligand>
        <name>ATP</name>
        <dbReference type="ChEBI" id="CHEBI:30616"/>
    </ligand>
</feature>
<dbReference type="InterPro" id="IPR036986">
    <property type="entry name" value="S4_RNA-bd_sf"/>
</dbReference>
<keyword evidence="5 10" id="KW-0067">ATP-binding</keyword>
<dbReference type="InterPro" id="IPR001412">
    <property type="entry name" value="aa-tRNA-synth_I_CS"/>
</dbReference>
<evidence type="ECO:0000256" key="2">
    <source>
        <dbReference type="ARBA" id="ARBA00022490"/>
    </source>
</evidence>
<dbReference type="EC" id="6.1.1.1" evidence="10"/>
<dbReference type="Proteomes" id="UP001179121">
    <property type="component" value="Chromosome"/>
</dbReference>
<dbReference type="CDD" id="cd00805">
    <property type="entry name" value="TyrRS_core"/>
    <property type="match status" value="1"/>
</dbReference>
<dbReference type="InterPro" id="IPR002307">
    <property type="entry name" value="Tyr-tRNA-ligase"/>
</dbReference>
<keyword evidence="7 10" id="KW-0648">Protein biosynthesis</keyword>
<keyword evidence="4 10" id="KW-0547">Nucleotide-binding</keyword>
<protein>
    <recommendedName>
        <fullName evidence="10">Tyrosine--tRNA ligase</fullName>
        <ecNumber evidence="10">6.1.1.1</ecNumber>
    </recommendedName>
    <alternativeName>
        <fullName evidence="10">Tyrosyl-tRNA synthetase</fullName>
        <shortName evidence="10">TyrRS</shortName>
    </alternativeName>
</protein>
<feature type="short sequence motif" description="'HIGH' region" evidence="10">
    <location>
        <begin position="46"/>
        <end position="55"/>
    </location>
</feature>
<proteinExistence type="inferred from homology"/>
<evidence type="ECO:0000256" key="3">
    <source>
        <dbReference type="ARBA" id="ARBA00022598"/>
    </source>
</evidence>
<evidence type="ECO:0000256" key="11">
    <source>
        <dbReference type="PROSITE-ProRule" id="PRU00182"/>
    </source>
</evidence>
<dbReference type="GO" id="GO:0005524">
    <property type="term" value="F:ATP binding"/>
    <property type="evidence" value="ECO:0007669"/>
    <property type="project" value="UniProtKB-UniRule"/>
</dbReference>
<name>A0AA86N090_9BACT</name>
<evidence type="ECO:0000313" key="13">
    <source>
        <dbReference type="Proteomes" id="UP001179121"/>
    </source>
</evidence>
<dbReference type="InterPro" id="IPR014729">
    <property type="entry name" value="Rossmann-like_a/b/a_fold"/>
</dbReference>
<dbReference type="Pfam" id="PF00579">
    <property type="entry name" value="tRNA-synt_1b"/>
    <property type="match status" value="1"/>
</dbReference>
<dbReference type="Gene3D" id="1.10.240.10">
    <property type="entry name" value="Tyrosyl-Transfer RNA Synthetase"/>
    <property type="match status" value="1"/>
</dbReference>
<evidence type="ECO:0000256" key="10">
    <source>
        <dbReference type="HAMAP-Rule" id="MF_02007"/>
    </source>
</evidence>
<dbReference type="GO" id="GO:0006437">
    <property type="term" value="P:tyrosyl-tRNA aminoacylation"/>
    <property type="evidence" value="ECO:0007669"/>
    <property type="project" value="UniProtKB-UniRule"/>
</dbReference>
<evidence type="ECO:0000256" key="1">
    <source>
        <dbReference type="ARBA" id="ARBA00011738"/>
    </source>
</evidence>
<dbReference type="Gene3D" id="3.40.50.620">
    <property type="entry name" value="HUPs"/>
    <property type="match status" value="1"/>
</dbReference>
<dbReference type="PANTHER" id="PTHR11766:SF1">
    <property type="entry name" value="TYROSINE--TRNA LIGASE"/>
    <property type="match status" value="1"/>
</dbReference>
<dbReference type="PANTHER" id="PTHR11766">
    <property type="entry name" value="TYROSYL-TRNA SYNTHETASE"/>
    <property type="match status" value="1"/>
</dbReference>
<evidence type="ECO:0000256" key="8">
    <source>
        <dbReference type="ARBA" id="ARBA00023146"/>
    </source>
</evidence>
<gene>
    <name evidence="10" type="primary">tyrS</name>
    <name evidence="12" type="ORF">DNFV4_02721</name>
</gene>
<dbReference type="Gene3D" id="3.10.290.10">
    <property type="entry name" value="RNA-binding S4 domain"/>
    <property type="match status" value="1"/>
</dbReference>
<evidence type="ECO:0000256" key="7">
    <source>
        <dbReference type="ARBA" id="ARBA00022917"/>
    </source>
</evidence>
<dbReference type="InterPro" id="IPR024088">
    <property type="entry name" value="Tyr-tRNA-ligase_bac-type"/>
</dbReference>
<dbReference type="RefSeq" id="WP_289269031.1">
    <property type="nucleotide sequence ID" value="NZ_OX365700.1"/>
</dbReference>
<comment type="similarity">
    <text evidence="10">Belongs to the class-I aminoacyl-tRNA synthetase family. TyrS type 2 subfamily.</text>
</comment>
<evidence type="ECO:0000256" key="9">
    <source>
        <dbReference type="ARBA" id="ARBA00048248"/>
    </source>
</evidence>
<dbReference type="SUPFAM" id="SSF55174">
    <property type="entry name" value="Alpha-L RNA-binding motif"/>
    <property type="match status" value="1"/>
</dbReference>
<dbReference type="FunFam" id="3.40.50.620:FF:000061">
    <property type="entry name" value="Tyrosine--tRNA ligase"/>
    <property type="match status" value="1"/>
</dbReference>
<dbReference type="PRINTS" id="PR01040">
    <property type="entry name" value="TRNASYNTHTYR"/>
</dbReference>
<dbReference type="PROSITE" id="PS50889">
    <property type="entry name" value="S4"/>
    <property type="match status" value="1"/>
</dbReference>
<dbReference type="NCBIfam" id="TIGR00234">
    <property type="entry name" value="tyrS"/>
    <property type="match status" value="1"/>
</dbReference>
<keyword evidence="13" id="KW-1185">Reference proteome</keyword>
<keyword evidence="3 10" id="KW-0436">Ligase</keyword>
<evidence type="ECO:0000256" key="6">
    <source>
        <dbReference type="ARBA" id="ARBA00022884"/>
    </source>
</evidence>
<accession>A0AA86N090</accession>
<keyword evidence="8 10" id="KW-0030">Aminoacyl-tRNA synthetase</keyword>
<evidence type="ECO:0000313" key="12">
    <source>
        <dbReference type="EMBL" id="CAI4032292.1"/>
    </source>
</evidence>
<keyword evidence="6 11" id="KW-0694">RNA-binding</keyword>
<dbReference type="InterPro" id="IPR002305">
    <property type="entry name" value="aa-tRNA-synth_Ic"/>
</dbReference>
<evidence type="ECO:0000256" key="5">
    <source>
        <dbReference type="ARBA" id="ARBA00022840"/>
    </source>
</evidence>
<comment type="function">
    <text evidence="10">Catalyzes the attachment of tyrosine to tRNA(Tyr) in a two-step reaction: tyrosine is first activated by ATP to form Tyr-AMP and then transferred to the acceptor end of tRNA(Tyr).</text>
</comment>
<keyword evidence="2 10" id="KW-0963">Cytoplasm</keyword>
<comment type="subunit">
    <text evidence="1 10">Homodimer.</text>
</comment>
<dbReference type="SUPFAM" id="SSF52374">
    <property type="entry name" value="Nucleotidylyl transferase"/>
    <property type="match status" value="1"/>
</dbReference>
<dbReference type="GO" id="GO:0003723">
    <property type="term" value="F:RNA binding"/>
    <property type="evidence" value="ECO:0007669"/>
    <property type="project" value="UniProtKB-KW"/>
</dbReference>
<dbReference type="EMBL" id="OX365700">
    <property type="protein sequence ID" value="CAI4032292.1"/>
    <property type="molecule type" value="Genomic_DNA"/>
</dbReference>
<dbReference type="PROSITE" id="PS00178">
    <property type="entry name" value="AA_TRNA_LIGASE_I"/>
    <property type="match status" value="1"/>
</dbReference>
<reference evidence="12" key="1">
    <citation type="submission" date="2022-10" db="EMBL/GenBank/DDBJ databases">
        <authorList>
            <person name="Koch H."/>
        </authorList>
    </citation>
    <scope>NUCLEOTIDE SEQUENCE</scope>
    <source>
        <strain evidence="12">DNF</strain>
    </source>
</reference>
<dbReference type="GO" id="GO:0005829">
    <property type="term" value="C:cytosol"/>
    <property type="evidence" value="ECO:0007669"/>
    <property type="project" value="TreeGrafter"/>
</dbReference>
<comment type="catalytic activity">
    <reaction evidence="9 10">
        <text>tRNA(Tyr) + L-tyrosine + ATP = L-tyrosyl-tRNA(Tyr) + AMP + diphosphate + H(+)</text>
        <dbReference type="Rhea" id="RHEA:10220"/>
        <dbReference type="Rhea" id="RHEA-COMP:9706"/>
        <dbReference type="Rhea" id="RHEA-COMP:9707"/>
        <dbReference type="ChEBI" id="CHEBI:15378"/>
        <dbReference type="ChEBI" id="CHEBI:30616"/>
        <dbReference type="ChEBI" id="CHEBI:33019"/>
        <dbReference type="ChEBI" id="CHEBI:58315"/>
        <dbReference type="ChEBI" id="CHEBI:78442"/>
        <dbReference type="ChEBI" id="CHEBI:78536"/>
        <dbReference type="ChEBI" id="CHEBI:456215"/>
        <dbReference type="EC" id="6.1.1.1"/>
    </reaction>
</comment>
<dbReference type="AlphaFoldDB" id="A0AA86N090"/>